<comment type="caution">
    <text evidence="1">The sequence shown here is derived from an EMBL/GenBank/DDBJ whole genome shotgun (WGS) entry which is preliminary data.</text>
</comment>
<evidence type="ECO:0000313" key="1">
    <source>
        <dbReference type="EMBL" id="KKL24573.1"/>
    </source>
</evidence>
<feature type="non-terminal residue" evidence="1">
    <location>
        <position position="105"/>
    </location>
</feature>
<dbReference type="Gene3D" id="3.40.50.300">
    <property type="entry name" value="P-loop containing nucleotide triphosphate hydrolases"/>
    <property type="match status" value="1"/>
</dbReference>
<gene>
    <name evidence="1" type="ORF">LCGC14_2413950</name>
</gene>
<accession>A0A0F9EL10</accession>
<dbReference type="InterPro" id="IPR027417">
    <property type="entry name" value="P-loop_NTPase"/>
</dbReference>
<dbReference type="AlphaFoldDB" id="A0A0F9EL10"/>
<reference evidence="1" key="1">
    <citation type="journal article" date="2015" name="Nature">
        <title>Complex archaea that bridge the gap between prokaryotes and eukaryotes.</title>
        <authorList>
            <person name="Spang A."/>
            <person name="Saw J.H."/>
            <person name="Jorgensen S.L."/>
            <person name="Zaremba-Niedzwiedzka K."/>
            <person name="Martijn J."/>
            <person name="Lind A.E."/>
            <person name="van Eijk R."/>
            <person name="Schleper C."/>
            <person name="Guy L."/>
            <person name="Ettema T.J."/>
        </authorList>
    </citation>
    <scope>NUCLEOTIDE SEQUENCE</scope>
</reference>
<proteinExistence type="predicted"/>
<sequence>MKPARNRCQAVAGGEEWCALLSGSLGCGKTHIAIAALQVFPSGYFWKVPAFLAWIRRSVFDEGYRIEDVTEGYREGDGLIVFDDLGTENPTDWACEQLYLVLDSR</sequence>
<evidence type="ECO:0008006" key="2">
    <source>
        <dbReference type="Google" id="ProtNLM"/>
    </source>
</evidence>
<dbReference type="SUPFAM" id="SSF52540">
    <property type="entry name" value="P-loop containing nucleoside triphosphate hydrolases"/>
    <property type="match status" value="1"/>
</dbReference>
<dbReference type="EMBL" id="LAZR01036541">
    <property type="protein sequence ID" value="KKL24573.1"/>
    <property type="molecule type" value="Genomic_DNA"/>
</dbReference>
<protein>
    <recommendedName>
        <fullName evidence="2">IstB-like ATP-binding protein domain-containing protein</fullName>
    </recommendedName>
</protein>
<dbReference type="PROSITE" id="PS51257">
    <property type="entry name" value="PROKAR_LIPOPROTEIN"/>
    <property type="match status" value="1"/>
</dbReference>
<name>A0A0F9EL10_9ZZZZ</name>
<organism evidence="1">
    <name type="scientific">marine sediment metagenome</name>
    <dbReference type="NCBI Taxonomy" id="412755"/>
    <lineage>
        <taxon>unclassified sequences</taxon>
        <taxon>metagenomes</taxon>
        <taxon>ecological metagenomes</taxon>
    </lineage>
</organism>